<dbReference type="PANTHER" id="PTHR30537">
    <property type="entry name" value="HTH-TYPE TRANSCRIPTIONAL REGULATOR"/>
    <property type="match status" value="1"/>
</dbReference>
<dbReference type="SUPFAM" id="SSF53850">
    <property type="entry name" value="Periplasmic binding protein-like II"/>
    <property type="match status" value="1"/>
</dbReference>
<keyword evidence="4" id="KW-0804">Transcription</keyword>
<dbReference type="RefSeq" id="WP_354694487.1">
    <property type="nucleotide sequence ID" value="NZ_JAZHOG010000003.1"/>
</dbReference>
<evidence type="ECO:0000256" key="1">
    <source>
        <dbReference type="ARBA" id="ARBA00009437"/>
    </source>
</evidence>
<dbReference type="Pfam" id="PF03466">
    <property type="entry name" value="LysR_substrate"/>
    <property type="match status" value="1"/>
</dbReference>
<dbReference type="PROSITE" id="PS50931">
    <property type="entry name" value="HTH_LYSR"/>
    <property type="match status" value="1"/>
</dbReference>
<dbReference type="GO" id="GO:0006351">
    <property type="term" value="P:DNA-templated transcription"/>
    <property type="evidence" value="ECO:0007669"/>
    <property type="project" value="TreeGrafter"/>
</dbReference>
<gene>
    <name evidence="6" type="ORF">V3330_05990</name>
</gene>
<comment type="caution">
    <text evidence="6">The sequence shown here is derived from an EMBL/GenBank/DDBJ whole genome shotgun (WGS) entry which is preliminary data.</text>
</comment>
<dbReference type="AlphaFoldDB" id="A0AAW9RHM8"/>
<keyword evidence="2" id="KW-0805">Transcription regulation</keyword>
<comment type="similarity">
    <text evidence="1">Belongs to the LysR transcriptional regulatory family.</text>
</comment>
<dbReference type="InterPro" id="IPR058163">
    <property type="entry name" value="LysR-type_TF_proteobact-type"/>
</dbReference>
<dbReference type="InterPro" id="IPR000847">
    <property type="entry name" value="LysR_HTH_N"/>
</dbReference>
<dbReference type="InterPro" id="IPR005119">
    <property type="entry name" value="LysR_subst-bd"/>
</dbReference>
<evidence type="ECO:0000259" key="5">
    <source>
        <dbReference type="PROSITE" id="PS50931"/>
    </source>
</evidence>
<dbReference type="SUPFAM" id="SSF46785">
    <property type="entry name" value="Winged helix' DNA-binding domain"/>
    <property type="match status" value="1"/>
</dbReference>
<sequence length="324" mass="36227">MAPLIEWRTCRILVAFSHGGVELEPLNDIAVFVEVVDSGSFTAAAERLALSRPVVSKYVSRLEARLGVRLLHRTTRRLSLTEAGQRYYDRCRAGLTRIAEAHDEVAQLQAAPRGTLRVNAPMSFGILHVAPALPEFLRQFPDVDIDLDLEDRKIDLVEEGYDVAIRIGELPDSALVARRLGPCRHVVCASPAYLERHGVPRHPDDLRQHRVISFRYQDSALDWLFTAPDGEEHRVHLTGRLRSNNSLALRAALLAGAGISRTPTFVVGDELRAGTLVPVLTGFRTLEVSINAVYPVRRYIPPKVRAFIDFMAERIADPPYWDST</sequence>
<evidence type="ECO:0000256" key="4">
    <source>
        <dbReference type="ARBA" id="ARBA00023163"/>
    </source>
</evidence>
<evidence type="ECO:0000256" key="3">
    <source>
        <dbReference type="ARBA" id="ARBA00023125"/>
    </source>
</evidence>
<dbReference type="PRINTS" id="PR00039">
    <property type="entry name" value="HTHLYSR"/>
</dbReference>
<dbReference type="InterPro" id="IPR036388">
    <property type="entry name" value="WH-like_DNA-bd_sf"/>
</dbReference>
<dbReference type="InterPro" id="IPR036390">
    <property type="entry name" value="WH_DNA-bd_sf"/>
</dbReference>
<accession>A0AAW9RHM8</accession>
<dbReference type="Gene3D" id="3.40.190.290">
    <property type="match status" value="1"/>
</dbReference>
<reference evidence="6 7" key="1">
    <citation type="submission" date="2024-02" db="EMBL/GenBank/DDBJ databases">
        <title>A novel Wenzhouxiangellaceae bacterium, isolated from coastal sediments.</title>
        <authorList>
            <person name="Du Z.-J."/>
            <person name="Ye Y.-Q."/>
            <person name="Zhang X.-Y."/>
        </authorList>
    </citation>
    <scope>NUCLEOTIDE SEQUENCE [LARGE SCALE GENOMIC DNA]</scope>
    <source>
        <strain evidence="6 7">CH-27</strain>
    </source>
</reference>
<protein>
    <submittedName>
        <fullName evidence="6">LysR family transcriptional regulator</fullName>
    </submittedName>
</protein>
<dbReference type="GO" id="GO:0003700">
    <property type="term" value="F:DNA-binding transcription factor activity"/>
    <property type="evidence" value="ECO:0007669"/>
    <property type="project" value="InterPro"/>
</dbReference>
<dbReference type="Gene3D" id="1.10.10.10">
    <property type="entry name" value="Winged helix-like DNA-binding domain superfamily/Winged helix DNA-binding domain"/>
    <property type="match status" value="1"/>
</dbReference>
<proteinExistence type="inferred from homology"/>
<keyword evidence="3" id="KW-0238">DNA-binding</keyword>
<evidence type="ECO:0000313" key="7">
    <source>
        <dbReference type="Proteomes" id="UP001359886"/>
    </source>
</evidence>
<evidence type="ECO:0000256" key="2">
    <source>
        <dbReference type="ARBA" id="ARBA00023015"/>
    </source>
</evidence>
<dbReference type="Proteomes" id="UP001359886">
    <property type="component" value="Unassembled WGS sequence"/>
</dbReference>
<organism evidence="6 7">
    <name type="scientific">Elongatibacter sediminis</name>
    <dbReference type="NCBI Taxonomy" id="3119006"/>
    <lineage>
        <taxon>Bacteria</taxon>
        <taxon>Pseudomonadati</taxon>
        <taxon>Pseudomonadota</taxon>
        <taxon>Gammaproteobacteria</taxon>
        <taxon>Chromatiales</taxon>
        <taxon>Wenzhouxiangellaceae</taxon>
        <taxon>Elongatibacter</taxon>
    </lineage>
</organism>
<dbReference type="FunFam" id="3.40.190.290:FF:000001">
    <property type="entry name" value="Transcriptional regulator, LysR family"/>
    <property type="match status" value="1"/>
</dbReference>
<dbReference type="FunFam" id="1.10.10.10:FF:000001">
    <property type="entry name" value="LysR family transcriptional regulator"/>
    <property type="match status" value="1"/>
</dbReference>
<dbReference type="GO" id="GO:0043565">
    <property type="term" value="F:sequence-specific DNA binding"/>
    <property type="evidence" value="ECO:0007669"/>
    <property type="project" value="TreeGrafter"/>
</dbReference>
<feature type="domain" description="HTH lysR-type" evidence="5">
    <location>
        <begin position="24"/>
        <end position="81"/>
    </location>
</feature>
<dbReference type="CDD" id="cd08422">
    <property type="entry name" value="PBP2_CrgA_like"/>
    <property type="match status" value="1"/>
</dbReference>
<keyword evidence="7" id="KW-1185">Reference proteome</keyword>
<name>A0AAW9RHM8_9GAMM</name>
<dbReference type="EMBL" id="JAZHOG010000003">
    <property type="protein sequence ID" value="MEJ8567171.1"/>
    <property type="molecule type" value="Genomic_DNA"/>
</dbReference>
<evidence type="ECO:0000313" key="6">
    <source>
        <dbReference type="EMBL" id="MEJ8567171.1"/>
    </source>
</evidence>
<dbReference type="PANTHER" id="PTHR30537:SF5">
    <property type="entry name" value="HTH-TYPE TRANSCRIPTIONAL ACTIVATOR TTDR-RELATED"/>
    <property type="match status" value="1"/>
</dbReference>
<dbReference type="Pfam" id="PF00126">
    <property type="entry name" value="HTH_1"/>
    <property type="match status" value="1"/>
</dbReference>